<keyword evidence="1" id="KW-0812">Transmembrane</keyword>
<dbReference type="AlphaFoldDB" id="A0AAQ3NBH2"/>
<name>A0AAQ3NBH2_VIGMU</name>
<sequence>MSFWMVNPAGRLPAETNGWLSLPVTVLLVPLFLNTVEDCAPLRPTRFGRLLLVMMPLSLGLTKGIPPVIGKRLLLSLENGRPVTSVFATIPATTLADGCDPPRMSCMKKEKDDSFATGFGVTGVALGIAGTTSGVGIATGGMSSAGASVSGTGGSALSSSSPESSVATGLMVVAAGVWPLGKVVAGPTSGVVVAAGVWLIGKVVTGPACGEVVTGAVVKEGLTVPDAAKLPMAWGWCSTSSRILAELAIRKVVVRNKRQRVLWQVLPLCSTLAILLSKNLYWWGICFTRI</sequence>
<proteinExistence type="predicted"/>
<keyword evidence="1" id="KW-0472">Membrane</keyword>
<accession>A0AAQ3NBH2</accession>
<feature type="transmembrane region" description="Helical" evidence="1">
    <location>
        <begin position="261"/>
        <end position="283"/>
    </location>
</feature>
<reference evidence="2 3" key="1">
    <citation type="journal article" date="2023" name="Life. Sci Alliance">
        <title>Evolutionary insights into 3D genome organization and epigenetic landscape of Vigna mungo.</title>
        <authorList>
            <person name="Junaid A."/>
            <person name="Singh B."/>
            <person name="Bhatia S."/>
        </authorList>
    </citation>
    <scope>NUCLEOTIDE SEQUENCE [LARGE SCALE GENOMIC DNA]</scope>
    <source>
        <strain evidence="2">Urdbean</strain>
    </source>
</reference>
<evidence type="ECO:0000256" key="1">
    <source>
        <dbReference type="SAM" id="Phobius"/>
    </source>
</evidence>
<organism evidence="2 3">
    <name type="scientific">Vigna mungo</name>
    <name type="common">Black gram</name>
    <name type="synonym">Phaseolus mungo</name>
    <dbReference type="NCBI Taxonomy" id="3915"/>
    <lineage>
        <taxon>Eukaryota</taxon>
        <taxon>Viridiplantae</taxon>
        <taxon>Streptophyta</taxon>
        <taxon>Embryophyta</taxon>
        <taxon>Tracheophyta</taxon>
        <taxon>Spermatophyta</taxon>
        <taxon>Magnoliopsida</taxon>
        <taxon>eudicotyledons</taxon>
        <taxon>Gunneridae</taxon>
        <taxon>Pentapetalae</taxon>
        <taxon>rosids</taxon>
        <taxon>fabids</taxon>
        <taxon>Fabales</taxon>
        <taxon>Fabaceae</taxon>
        <taxon>Papilionoideae</taxon>
        <taxon>50 kb inversion clade</taxon>
        <taxon>NPAAA clade</taxon>
        <taxon>indigoferoid/millettioid clade</taxon>
        <taxon>Phaseoleae</taxon>
        <taxon>Vigna</taxon>
    </lineage>
</organism>
<protein>
    <submittedName>
        <fullName evidence="2">Uncharacterized protein</fullName>
    </submittedName>
</protein>
<evidence type="ECO:0000313" key="2">
    <source>
        <dbReference type="EMBL" id="WVZ05935.1"/>
    </source>
</evidence>
<keyword evidence="3" id="KW-1185">Reference proteome</keyword>
<gene>
    <name evidence="2" type="ORF">V8G54_019281</name>
</gene>
<dbReference type="EMBL" id="CP144695">
    <property type="protein sequence ID" value="WVZ05935.1"/>
    <property type="molecule type" value="Genomic_DNA"/>
</dbReference>
<dbReference type="Proteomes" id="UP001374535">
    <property type="component" value="Chromosome 6"/>
</dbReference>
<evidence type="ECO:0000313" key="3">
    <source>
        <dbReference type="Proteomes" id="UP001374535"/>
    </source>
</evidence>
<keyword evidence="1" id="KW-1133">Transmembrane helix</keyword>
<feature type="transmembrane region" description="Helical" evidence="1">
    <location>
        <begin position="20"/>
        <end position="36"/>
    </location>
</feature>